<reference evidence="2" key="2">
    <citation type="submission" date="2020-11" db="EMBL/GenBank/DDBJ databases">
        <authorList>
            <person name="McCartney M.A."/>
            <person name="Auch B."/>
            <person name="Kono T."/>
            <person name="Mallez S."/>
            <person name="Becker A."/>
            <person name="Gohl D.M."/>
            <person name="Silverstein K.A.T."/>
            <person name="Koren S."/>
            <person name="Bechman K.B."/>
            <person name="Herman A."/>
            <person name="Abrahante J.E."/>
            <person name="Garbe J."/>
        </authorList>
    </citation>
    <scope>NUCLEOTIDE SEQUENCE</scope>
    <source>
        <strain evidence="2">Duluth1</strain>
        <tissue evidence="2">Whole animal</tissue>
    </source>
</reference>
<feature type="compositionally biased region" description="Basic and acidic residues" evidence="1">
    <location>
        <begin position="42"/>
        <end position="109"/>
    </location>
</feature>
<dbReference type="EMBL" id="JAIWYP010000011">
    <property type="protein sequence ID" value="KAH3736287.1"/>
    <property type="molecule type" value="Genomic_DNA"/>
</dbReference>
<dbReference type="AlphaFoldDB" id="A0A9D4HXC8"/>
<name>A0A9D4HXC8_DREPO</name>
<proteinExistence type="predicted"/>
<feature type="compositionally biased region" description="Basic and acidic residues" evidence="1">
    <location>
        <begin position="13"/>
        <end position="32"/>
    </location>
</feature>
<organism evidence="2 4">
    <name type="scientific">Dreissena polymorpha</name>
    <name type="common">Zebra mussel</name>
    <name type="synonym">Mytilus polymorpha</name>
    <dbReference type="NCBI Taxonomy" id="45954"/>
    <lineage>
        <taxon>Eukaryota</taxon>
        <taxon>Metazoa</taxon>
        <taxon>Spiralia</taxon>
        <taxon>Lophotrochozoa</taxon>
        <taxon>Mollusca</taxon>
        <taxon>Bivalvia</taxon>
        <taxon>Autobranchia</taxon>
        <taxon>Heteroconchia</taxon>
        <taxon>Euheterodonta</taxon>
        <taxon>Imparidentia</taxon>
        <taxon>Neoheterodontei</taxon>
        <taxon>Myida</taxon>
        <taxon>Dreissenoidea</taxon>
        <taxon>Dreissenidae</taxon>
        <taxon>Dreissena</taxon>
    </lineage>
</organism>
<evidence type="ECO:0000313" key="2">
    <source>
        <dbReference type="EMBL" id="KAH3736238.1"/>
    </source>
</evidence>
<gene>
    <name evidence="2" type="ORF">DPMN_042801</name>
    <name evidence="3" type="ORF">DPMN_042850</name>
</gene>
<evidence type="ECO:0000313" key="4">
    <source>
        <dbReference type="Proteomes" id="UP000828390"/>
    </source>
</evidence>
<reference evidence="2" key="1">
    <citation type="journal article" date="2019" name="bioRxiv">
        <title>The Genome of the Zebra Mussel, Dreissena polymorpha: A Resource for Invasive Species Research.</title>
        <authorList>
            <person name="McCartney M.A."/>
            <person name="Auch B."/>
            <person name="Kono T."/>
            <person name="Mallez S."/>
            <person name="Zhang Y."/>
            <person name="Obille A."/>
            <person name="Becker A."/>
            <person name="Abrahante J.E."/>
            <person name="Garbe J."/>
            <person name="Badalamenti J.P."/>
            <person name="Herman A."/>
            <person name="Mangelson H."/>
            <person name="Liachko I."/>
            <person name="Sullivan S."/>
            <person name="Sone E.D."/>
            <person name="Koren S."/>
            <person name="Silverstein K.A.T."/>
            <person name="Beckman K.B."/>
            <person name="Gohl D.M."/>
        </authorList>
    </citation>
    <scope>NUCLEOTIDE SEQUENCE</scope>
    <source>
        <strain evidence="2">Duluth1</strain>
        <tissue evidence="2">Whole animal</tissue>
    </source>
</reference>
<evidence type="ECO:0000256" key="1">
    <source>
        <dbReference type="SAM" id="MobiDB-lite"/>
    </source>
</evidence>
<dbReference type="EMBL" id="JAIWYP010000011">
    <property type="protein sequence ID" value="KAH3736238.1"/>
    <property type="molecule type" value="Genomic_DNA"/>
</dbReference>
<sequence>MNLCNILINSSGRFREDRQERIREPSPRREPGGRGQYRSPPRYREDRYHDERGRDRNFDERGRDRNFDERDRYRDNRYDERDRYREEVRRDDMRERNRYQDDRDRYADARRQRYRTHDCNTYKV</sequence>
<evidence type="ECO:0000313" key="3">
    <source>
        <dbReference type="EMBL" id="KAH3736287.1"/>
    </source>
</evidence>
<feature type="region of interest" description="Disordered" evidence="1">
    <location>
        <begin position="1"/>
        <end position="109"/>
    </location>
</feature>
<comment type="caution">
    <text evidence="2">The sequence shown here is derived from an EMBL/GenBank/DDBJ whole genome shotgun (WGS) entry which is preliminary data.</text>
</comment>
<protein>
    <submittedName>
        <fullName evidence="2">Uncharacterized protein</fullName>
    </submittedName>
</protein>
<accession>A0A9D4HXC8</accession>
<keyword evidence="4" id="KW-1185">Reference proteome</keyword>
<dbReference type="Proteomes" id="UP000828390">
    <property type="component" value="Unassembled WGS sequence"/>
</dbReference>